<keyword evidence="4" id="KW-0732">Signal</keyword>
<evidence type="ECO:0000256" key="2">
    <source>
        <dbReference type="ARBA" id="ARBA00022963"/>
    </source>
</evidence>
<keyword evidence="6" id="KW-1185">Reference proteome</keyword>
<proteinExistence type="predicted"/>
<dbReference type="PANTHER" id="PTHR10272">
    <property type="entry name" value="PLATELET-ACTIVATING FACTOR ACETYLHYDROLASE"/>
    <property type="match status" value="1"/>
</dbReference>
<keyword evidence="3" id="KW-0443">Lipid metabolism</keyword>
<dbReference type="InterPro" id="IPR029058">
    <property type="entry name" value="AB_hydrolase_fold"/>
</dbReference>
<keyword evidence="1 5" id="KW-0378">Hydrolase</keyword>
<dbReference type="Pfam" id="PF03403">
    <property type="entry name" value="PAF-AH_p_II"/>
    <property type="match status" value="2"/>
</dbReference>
<name>A0ABS1VFV2_9ACTN</name>
<evidence type="ECO:0000256" key="4">
    <source>
        <dbReference type="SAM" id="SignalP"/>
    </source>
</evidence>
<dbReference type="Proteomes" id="UP000598996">
    <property type="component" value="Unassembled WGS sequence"/>
</dbReference>
<dbReference type="Gene3D" id="3.40.50.1820">
    <property type="entry name" value="alpha/beta hydrolase"/>
    <property type="match status" value="1"/>
</dbReference>
<organism evidence="5 6">
    <name type="scientific">Paractinoplanes lichenicola</name>
    <dbReference type="NCBI Taxonomy" id="2802976"/>
    <lineage>
        <taxon>Bacteria</taxon>
        <taxon>Bacillati</taxon>
        <taxon>Actinomycetota</taxon>
        <taxon>Actinomycetes</taxon>
        <taxon>Micromonosporales</taxon>
        <taxon>Micromonosporaceae</taxon>
        <taxon>Paractinoplanes</taxon>
    </lineage>
</organism>
<sequence>MTGFPVRKVLGAALALLVATLPIGAAASAAPALSLPRPTGPYAVGTTTLHLTDPARADPWRPDVRRELMVSLWYPARPDDGPAAPYTTAAVSSRIVAAEGLPLPPDVLTTVATNARRDVPVRPPAGRGWPLVVLSPGFSLSRESLTGLAEDLAARGYVVAGVDHPYEARGVEFPDGRVAECLACELDGVLPKVVRGRAADVSFLLDRLTGARPAWRGARYLDRRRIAVVGHSIGGASAAHLLTTDRRVDAAADLDGTLFVPVATNRPLLLVGADRPADASWTRDWPGVTGWKRWLTVAGTGHMSFTDRPVLGAQLGLDPGAVPAERQLLITREYVAAFLDVHLRHRHRPLLDGPSPAFPEVAVDTPLRN</sequence>
<gene>
    <name evidence="5" type="ORF">JKJ07_04520</name>
</gene>
<feature type="signal peptide" evidence="4">
    <location>
        <begin position="1"/>
        <end position="25"/>
    </location>
</feature>
<evidence type="ECO:0000313" key="6">
    <source>
        <dbReference type="Proteomes" id="UP000598996"/>
    </source>
</evidence>
<protein>
    <submittedName>
        <fullName evidence="5">Alpha/beta hydrolase</fullName>
    </submittedName>
</protein>
<accession>A0ABS1VFV2</accession>
<dbReference type="GO" id="GO:0016787">
    <property type="term" value="F:hydrolase activity"/>
    <property type="evidence" value="ECO:0007669"/>
    <property type="project" value="UniProtKB-KW"/>
</dbReference>
<evidence type="ECO:0000256" key="1">
    <source>
        <dbReference type="ARBA" id="ARBA00022801"/>
    </source>
</evidence>
<evidence type="ECO:0000256" key="3">
    <source>
        <dbReference type="ARBA" id="ARBA00023098"/>
    </source>
</evidence>
<dbReference type="RefSeq" id="WP_202989908.1">
    <property type="nucleotide sequence ID" value="NZ_JAENHO010000001.1"/>
</dbReference>
<comment type="caution">
    <text evidence="5">The sequence shown here is derived from an EMBL/GenBank/DDBJ whole genome shotgun (WGS) entry which is preliminary data.</text>
</comment>
<evidence type="ECO:0000313" key="5">
    <source>
        <dbReference type="EMBL" id="MBL7253569.1"/>
    </source>
</evidence>
<dbReference type="PANTHER" id="PTHR10272:SF0">
    <property type="entry name" value="PLATELET-ACTIVATING FACTOR ACETYLHYDROLASE"/>
    <property type="match status" value="1"/>
</dbReference>
<dbReference type="EMBL" id="JAENHO010000001">
    <property type="protein sequence ID" value="MBL7253569.1"/>
    <property type="molecule type" value="Genomic_DNA"/>
</dbReference>
<reference evidence="5 6" key="1">
    <citation type="submission" date="2021-01" db="EMBL/GenBank/DDBJ databases">
        <title>Actinoplanes sp. nov. LDG1-01 isolated from lichen.</title>
        <authorList>
            <person name="Saeng-In P."/>
            <person name="Phongsopitanun W."/>
            <person name="Kanchanasin P."/>
            <person name="Yuki M."/>
            <person name="Kudo T."/>
            <person name="Ohkuma M."/>
            <person name="Tanasupawat S."/>
        </authorList>
    </citation>
    <scope>NUCLEOTIDE SEQUENCE [LARGE SCALE GENOMIC DNA]</scope>
    <source>
        <strain evidence="5 6">LDG1-01</strain>
    </source>
</reference>
<dbReference type="SUPFAM" id="SSF53474">
    <property type="entry name" value="alpha/beta-Hydrolases"/>
    <property type="match status" value="1"/>
</dbReference>
<keyword evidence="2" id="KW-0442">Lipid degradation</keyword>
<feature type="chain" id="PRO_5045717816" evidence="4">
    <location>
        <begin position="26"/>
        <end position="369"/>
    </location>
</feature>